<feature type="chain" id="PRO_5046418003" description="Secreted protein (Por secretion system target)" evidence="9">
    <location>
        <begin position="24"/>
        <end position="842"/>
    </location>
</feature>
<name>A0ABM9ARG2_9BACT</name>
<dbReference type="NCBIfam" id="TIGR04183">
    <property type="entry name" value="Por_Secre_tail"/>
    <property type="match status" value="1"/>
</dbReference>
<protein>
    <recommendedName>
        <fullName evidence="14">Secreted protein (Por secretion system target)</fullName>
    </recommendedName>
</protein>
<keyword evidence="7" id="KW-0482">Metalloprotease</keyword>
<evidence type="ECO:0000256" key="9">
    <source>
        <dbReference type="SAM" id="SignalP"/>
    </source>
</evidence>
<dbReference type="EMBL" id="CAKLPY010000002">
    <property type="protein sequence ID" value="CAH0995883.1"/>
    <property type="molecule type" value="Genomic_DNA"/>
</dbReference>
<dbReference type="Pfam" id="PF05572">
    <property type="entry name" value="Peptidase_M43"/>
    <property type="match status" value="1"/>
</dbReference>
<dbReference type="Pfam" id="PF18962">
    <property type="entry name" value="Por_Secre_tail"/>
    <property type="match status" value="1"/>
</dbReference>
<accession>A0ABM9ARG2</accession>
<keyword evidence="6" id="KW-0862">Zinc</keyword>
<comment type="similarity">
    <text evidence="1">Belongs to the peptidase M43B family.</text>
</comment>
<evidence type="ECO:0008006" key="14">
    <source>
        <dbReference type="Google" id="ProtNLM"/>
    </source>
</evidence>
<comment type="caution">
    <text evidence="12">The sequence shown here is derived from an EMBL/GenBank/DDBJ whole genome shotgun (WGS) entry which is preliminary data.</text>
</comment>
<dbReference type="SUPFAM" id="SSF55486">
    <property type="entry name" value="Metalloproteases ('zincins'), catalytic domain"/>
    <property type="match status" value="1"/>
</dbReference>
<evidence type="ECO:0000256" key="7">
    <source>
        <dbReference type="ARBA" id="ARBA00023049"/>
    </source>
</evidence>
<evidence type="ECO:0000256" key="1">
    <source>
        <dbReference type="ARBA" id="ARBA00008721"/>
    </source>
</evidence>
<dbReference type="PANTHER" id="PTHR47466:SF1">
    <property type="entry name" value="METALLOPROTEASE MEP1 (AFU_ORTHOLOGUE AFUA_1G07730)-RELATED"/>
    <property type="match status" value="1"/>
</dbReference>
<evidence type="ECO:0000256" key="3">
    <source>
        <dbReference type="ARBA" id="ARBA00022723"/>
    </source>
</evidence>
<dbReference type="Proteomes" id="UP000837932">
    <property type="component" value="Unassembled WGS sequence"/>
</dbReference>
<proteinExistence type="inferred from homology"/>
<evidence type="ECO:0000256" key="5">
    <source>
        <dbReference type="ARBA" id="ARBA00022801"/>
    </source>
</evidence>
<reference evidence="12" key="1">
    <citation type="submission" date="2021-12" db="EMBL/GenBank/DDBJ databases">
        <authorList>
            <person name="Rodrigo-Torres L."/>
            <person name="Arahal R. D."/>
            <person name="Lucena T."/>
        </authorList>
    </citation>
    <scope>NUCLEOTIDE SEQUENCE</scope>
    <source>
        <strain evidence="12">CECT 8858</strain>
    </source>
</reference>
<feature type="domain" description="Peptidase M43 pregnancy-associated plasma-A" evidence="10">
    <location>
        <begin position="129"/>
        <end position="294"/>
    </location>
</feature>
<evidence type="ECO:0000256" key="8">
    <source>
        <dbReference type="ARBA" id="ARBA00023157"/>
    </source>
</evidence>
<dbReference type="InterPro" id="IPR026444">
    <property type="entry name" value="Secre_tail"/>
</dbReference>
<sequence length="842" mass="93760">MKKVKILSFVLLLLFGQGENLYAQFNCGLPNPSDIQKKESFDLFQKYIRQKKAKLTTYKVAVKANVISANNTANFLSENDIRAIISNANLYLQNINVQLYLLNDKVYQIKDDKYADFKIADENALRQINDVPNAINIYFVKKITLQDLTILSGYASLPTTSASSNRIFYSYFERSEDDFTNLKDKTFLHELGHYFGLFHTFQDSNNSDIKKRELVTRGNGSNCVSTGDQLCDTAADPFERLPLISAYNCTETAPADIVDANGDIFSPPIDNIMSYHQRCGNVFTEQQYQKMQASFAIRFSPLAEYQIVPRNPNFVIINNLDKKVYCIGDSLRISFNLEGLFENNNQLFVEISDQFGKNYQKIDARLNNEKLVIKLPDDFPEGDNYRVQLTATRPETTSAISENFAIRTYPGVTLSAENGIINSGESTNLIFNFSGSGPWDLDLSDSTFIKNIRQNSYQIAKSPLQTTTYSIISARNMCGEGIKGNATTINVVQPQILAEALSTSTVCQGQNIKLSIAIIGKLSSSSQLVIQISDTNGHNFTDLPTQVSLFTLSAQIPSTFQVGSGYRIKVLAKNSDYFSSILGPFTIIAPPSPPIIAENFLYCQNSNSEPLFAEGTNLKWYMSELDIKSFQSITPPTGNEGVLNYYVSQTNAYGCESKKIKTTVTIKPLILALINGDATVLKGDSALIQINFTGELPAEIKLSDGRTFVCNQNPFTIEVKPLQSSTYTLKEVQNACGFGTVLGSATITISEPLATEENSVELINVYPNPTNQQVNIDFLVASTKSSNIILSDNNGKVLQQKRLLSSESQQEIFDFKTYSSGIYFLKIIHDKKTIIKKIVLEK</sequence>
<evidence type="ECO:0000313" key="13">
    <source>
        <dbReference type="Proteomes" id="UP000837932"/>
    </source>
</evidence>
<gene>
    <name evidence="12" type="ORF">EMA8858_02011</name>
</gene>
<dbReference type="PANTHER" id="PTHR47466">
    <property type="match status" value="1"/>
</dbReference>
<dbReference type="InterPro" id="IPR024079">
    <property type="entry name" value="MetalloPept_cat_dom_sf"/>
</dbReference>
<keyword evidence="4 9" id="KW-0732">Signal</keyword>
<keyword evidence="8" id="KW-1015">Disulfide bond</keyword>
<evidence type="ECO:0000313" key="12">
    <source>
        <dbReference type="EMBL" id="CAH0995883.1"/>
    </source>
</evidence>
<evidence type="ECO:0000256" key="2">
    <source>
        <dbReference type="ARBA" id="ARBA00022670"/>
    </source>
</evidence>
<feature type="domain" description="Secretion system C-terminal sorting" evidence="11">
    <location>
        <begin position="765"/>
        <end position="839"/>
    </location>
</feature>
<feature type="signal peptide" evidence="9">
    <location>
        <begin position="1"/>
        <end position="23"/>
    </location>
</feature>
<evidence type="ECO:0000259" key="11">
    <source>
        <dbReference type="Pfam" id="PF18962"/>
    </source>
</evidence>
<organism evidence="12 13">
    <name type="scientific">Emticicia aquatica</name>
    <dbReference type="NCBI Taxonomy" id="1681835"/>
    <lineage>
        <taxon>Bacteria</taxon>
        <taxon>Pseudomonadati</taxon>
        <taxon>Bacteroidota</taxon>
        <taxon>Cytophagia</taxon>
        <taxon>Cytophagales</taxon>
        <taxon>Leadbetterellaceae</taxon>
        <taxon>Emticicia</taxon>
    </lineage>
</organism>
<keyword evidence="5" id="KW-0378">Hydrolase</keyword>
<evidence type="ECO:0000259" key="10">
    <source>
        <dbReference type="Pfam" id="PF05572"/>
    </source>
</evidence>
<keyword evidence="3" id="KW-0479">Metal-binding</keyword>
<keyword evidence="2" id="KW-0645">Protease</keyword>
<dbReference type="Gene3D" id="3.40.390.10">
    <property type="entry name" value="Collagenase (Catalytic Domain)"/>
    <property type="match status" value="1"/>
</dbReference>
<evidence type="ECO:0000256" key="6">
    <source>
        <dbReference type="ARBA" id="ARBA00022833"/>
    </source>
</evidence>
<dbReference type="InterPro" id="IPR008754">
    <property type="entry name" value="Peptidase_M43"/>
</dbReference>
<evidence type="ECO:0000256" key="4">
    <source>
        <dbReference type="ARBA" id="ARBA00022729"/>
    </source>
</evidence>
<keyword evidence="13" id="KW-1185">Reference proteome</keyword>
<dbReference type="RefSeq" id="WP_238806459.1">
    <property type="nucleotide sequence ID" value="NZ_CAKLPY010000002.1"/>
</dbReference>